<comment type="caution">
    <text evidence="7">The sequence shown here is derived from an EMBL/GenBank/DDBJ whole genome shotgun (WGS) entry which is preliminary data.</text>
</comment>
<evidence type="ECO:0000313" key="8">
    <source>
        <dbReference type="Proteomes" id="UP001629214"/>
    </source>
</evidence>
<evidence type="ECO:0000259" key="6">
    <source>
        <dbReference type="PROSITE" id="PS51935"/>
    </source>
</evidence>
<keyword evidence="3" id="KW-0378">Hydrolase</keyword>
<keyword evidence="4" id="KW-0788">Thiol protease</keyword>
<dbReference type="PANTHER" id="PTHR47053:SF1">
    <property type="entry name" value="MUREIN DD-ENDOPEPTIDASE MEPH-RELATED"/>
    <property type="match status" value="1"/>
</dbReference>
<dbReference type="InterPro" id="IPR051202">
    <property type="entry name" value="Peptidase_C40"/>
</dbReference>
<evidence type="ECO:0000256" key="5">
    <source>
        <dbReference type="SAM" id="SignalP"/>
    </source>
</evidence>
<sequence length="178" mass="19191">MRSTRSSNHLHALAACCLAVLLTACGSAPMRTPDASVSTPIPAPTDIRSEAATEHGSEIAIYALDMIGTGYRFGGKNPDAGFDCSGMVSYIFNRATGLKLTGSAADMARQGRKIDKSNLRPGDLVFFNTLNRPFSHVGIYIGDGRFVHAPSGNGKVHISRMDNPYFAPRFEMARAYFN</sequence>
<accession>A0ABW8Z591</accession>
<dbReference type="Proteomes" id="UP001629214">
    <property type="component" value="Unassembled WGS sequence"/>
</dbReference>
<dbReference type="Gene3D" id="3.90.1720.10">
    <property type="entry name" value="endopeptidase domain like (from Nostoc punctiforme)"/>
    <property type="match status" value="1"/>
</dbReference>
<dbReference type="InterPro" id="IPR000064">
    <property type="entry name" value="NLP_P60_dom"/>
</dbReference>
<gene>
    <name evidence="7" type="ORF">PQR63_06425</name>
</gene>
<keyword evidence="8" id="KW-1185">Reference proteome</keyword>
<evidence type="ECO:0000256" key="4">
    <source>
        <dbReference type="ARBA" id="ARBA00022807"/>
    </source>
</evidence>
<evidence type="ECO:0000256" key="2">
    <source>
        <dbReference type="ARBA" id="ARBA00022670"/>
    </source>
</evidence>
<keyword evidence="5" id="KW-0732">Signal</keyword>
<dbReference type="Pfam" id="PF00877">
    <property type="entry name" value="NLPC_P60"/>
    <property type="match status" value="1"/>
</dbReference>
<feature type="signal peptide" evidence="5">
    <location>
        <begin position="1"/>
        <end position="28"/>
    </location>
</feature>
<organism evidence="7 8">
    <name type="scientific">Herbaspirillum rhizosphaerae</name>
    <dbReference type="NCBI Taxonomy" id="346179"/>
    <lineage>
        <taxon>Bacteria</taxon>
        <taxon>Pseudomonadati</taxon>
        <taxon>Pseudomonadota</taxon>
        <taxon>Betaproteobacteria</taxon>
        <taxon>Burkholderiales</taxon>
        <taxon>Oxalobacteraceae</taxon>
        <taxon>Herbaspirillum</taxon>
    </lineage>
</organism>
<dbReference type="SUPFAM" id="SSF54001">
    <property type="entry name" value="Cysteine proteinases"/>
    <property type="match status" value="1"/>
</dbReference>
<dbReference type="RefSeq" id="WP_408166617.1">
    <property type="nucleotide sequence ID" value="NZ_JAQQFR010000003.1"/>
</dbReference>
<evidence type="ECO:0000256" key="3">
    <source>
        <dbReference type="ARBA" id="ARBA00022801"/>
    </source>
</evidence>
<proteinExistence type="inferred from homology"/>
<dbReference type="EMBL" id="JAQQFR010000003">
    <property type="protein sequence ID" value="MFL9878003.1"/>
    <property type="molecule type" value="Genomic_DNA"/>
</dbReference>
<keyword evidence="2" id="KW-0645">Protease</keyword>
<feature type="chain" id="PRO_5045617216" evidence="5">
    <location>
        <begin position="29"/>
        <end position="178"/>
    </location>
</feature>
<feature type="domain" description="NlpC/P60" evidence="6">
    <location>
        <begin position="53"/>
        <end position="177"/>
    </location>
</feature>
<dbReference type="InterPro" id="IPR038765">
    <property type="entry name" value="Papain-like_cys_pep_sf"/>
</dbReference>
<reference evidence="7 8" key="1">
    <citation type="journal article" date="2024" name="Chem. Sci.">
        <title>Discovery of megapolipeptins by genome mining of a Burkholderiales bacteria collection.</title>
        <authorList>
            <person name="Paulo B.S."/>
            <person name="Recchia M.J.J."/>
            <person name="Lee S."/>
            <person name="Fergusson C.H."/>
            <person name="Romanowski S.B."/>
            <person name="Hernandez A."/>
            <person name="Krull N."/>
            <person name="Liu D.Y."/>
            <person name="Cavanagh H."/>
            <person name="Bos A."/>
            <person name="Gray C.A."/>
            <person name="Murphy B.T."/>
            <person name="Linington R.G."/>
            <person name="Eustaquio A.S."/>
        </authorList>
    </citation>
    <scope>NUCLEOTIDE SEQUENCE [LARGE SCALE GENOMIC DNA]</scope>
    <source>
        <strain evidence="7 8">RL21-008-BIB-B</strain>
    </source>
</reference>
<protein>
    <submittedName>
        <fullName evidence="7">C40 family peptidase</fullName>
    </submittedName>
</protein>
<evidence type="ECO:0000313" key="7">
    <source>
        <dbReference type="EMBL" id="MFL9878003.1"/>
    </source>
</evidence>
<dbReference type="PROSITE" id="PS51935">
    <property type="entry name" value="NLPC_P60"/>
    <property type="match status" value="1"/>
</dbReference>
<name>A0ABW8Z591_9BURK</name>
<comment type="similarity">
    <text evidence="1">Belongs to the peptidase C40 family.</text>
</comment>
<dbReference type="PROSITE" id="PS51257">
    <property type="entry name" value="PROKAR_LIPOPROTEIN"/>
    <property type="match status" value="1"/>
</dbReference>
<evidence type="ECO:0000256" key="1">
    <source>
        <dbReference type="ARBA" id="ARBA00007074"/>
    </source>
</evidence>
<dbReference type="PANTHER" id="PTHR47053">
    <property type="entry name" value="MUREIN DD-ENDOPEPTIDASE MEPH-RELATED"/>
    <property type="match status" value="1"/>
</dbReference>